<reference evidence="3" key="1">
    <citation type="submission" date="2022-07" db="EMBL/GenBank/DDBJ databases">
        <title>Draft genome sequence of Zalerion maritima ATCC 34329, a (micro)plastics degrading marine fungus.</title>
        <authorList>
            <person name="Paco A."/>
            <person name="Goncalves M.F.M."/>
            <person name="Rocha-Santos T.A.P."/>
            <person name="Alves A."/>
        </authorList>
    </citation>
    <scope>NUCLEOTIDE SEQUENCE</scope>
    <source>
        <strain evidence="3">ATCC 34329</strain>
    </source>
</reference>
<dbReference type="PANTHER" id="PTHR47939:SF13">
    <property type="entry name" value="OS03G0201400 PROTEIN"/>
    <property type="match status" value="1"/>
</dbReference>
<proteinExistence type="predicted"/>
<evidence type="ECO:0000256" key="1">
    <source>
        <dbReference type="ARBA" id="ARBA00022737"/>
    </source>
</evidence>
<organism evidence="3 4">
    <name type="scientific">Zalerion maritima</name>
    <dbReference type="NCBI Taxonomy" id="339359"/>
    <lineage>
        <taxon>Eukaryota</taxon>
        <taxon>Fungi</taxon>
        <taxon>Dikarya</taxon>
        <taxon>Ascomycota</taxon>
        <taxon>Pezizomycotina</taxon>
        <taxon>Sordariomycetes</taxon>
        <taxon>Lulworthiomycetidae</taxon>
        <taxon>Lulworthiales</taxon>
        <taxon>Lulworthiaceae</taxon>
        <taxon>Zalerion</taxon>
    </lineage>
</organism>
<evidence type="ECO:0000313" key="3">
    <source>
        <dbReference type="EMBL" id="KAJ2905518.1"/>
    </source>
</evidence>
<gene>
    <name evidence="3" type="ORF">MKZ38_005162</name>
</gene>
<keyword evidence="4" id="KW-1185">Reference proteome</keyword>
<dbReference type="InterPro" id="IPR050667">
    <property type="entry name" value="PPR-containing_protein"/>
</dbReference>
<keyword evidence="1" id="KW-0677">Repeat</keyword>
<dbReference type="InterPro" id="IPR011990">
    <property type="entry name" value="TPR-like_helical_dom_sf"/>
</dbReference>
<dbReference type="EMBL" id="JAKWBI020000030">
    <property type="protein sequence ID" value="KAJ2905518.1"/>
    <property type="molecule type" value="Genomic_DNA"/>
</dbReference>
<dbReference type="PANTHER" id="PTHR47939">
    <property type="entry name" value="MEMBRANE-ASSOCIATED SALT-INDUCIBLE PROTEIN-LIKE"/>
    <property type="match status" value="1"/>
</dbReference>
<comment type="caution">
    <text evidence="3">The sequence shown here is derived from an EMBL/GenBank/DDBJ whole genome shotgun (WGS) entry which is preliminary data.</text>
</comment>
<protein>
    <submittedName>
        <fullName evidence="3">Uncharacterized protein</fullName>
    </submittedName>
</protein>
<dbReference type="Proteomes" id="UP001201980">
    <property type="component" value="Unassembled WGS sequence"/>
</dbReference>
<dbReference type="Gene3D" id="1.25.40.10">
    <property type="entry name" value="Tetratricopeptide repeat domain"/>
    <property type="match status" value="1"/>
</dbReference>
<feature type="region of interest" description="Disordered" evidence="2">
    <location>
        <begin position="480"/>
        <end position="501"/>
    </location>
</feature>
<sequence>MRAHLARRVCRRILGRDALILAHSSRCSRPHCLLYSSFCAASSSPLPAPTSSFRTHHPQAPQALQGQRRTFFEFLRKPKREVKVPRFDPGWGEILNFRHHQTSGLRMPANEEILNGYRKMINYRAEKGLPINSMHAFCLNHALKYLVLQEEKLGKKLLDVEDLVQAQNAFHISPGRELSHHLEATELLHHLLCERFRENQEADREEVDVTGFAPTRKEIYEELGRYLRSMAQYGGAVKGAQEFMKYVEENKIYQEYRQTLLNVALGGLAREGKEKELLEMVGAMRKVGCWYNPKAQHTMVVFYAARKDREKTQKWLDMEFGKAGLWMQDTTLAEIMRFVARSDDPADKEWGETILRQVCDSDPPPRIRHIILQWAVLVKNKSAEDVANMIKVMVETMGHKPVSATIRVLVQAAVDKGDPYLAERMFSLFHKFDLVPDPETRLLQVQYRTKAGDMKGAAAAFDFFLGELDPEIVEKIAAEKEEGEEESATDGVNGNGNEIPKTADTRTQFGLSKFNPYLWALPGINEYIRALCESNTNEATQQAIQVAQVLEDRGLPIEPVTAAAMCMNFFARDMSFDVIDVLSIYAGQYSVKERETVYEALIDYICNRNHSTARAWDAYQLLRQFFPEMNKERRVKLMHEFFGRRRGDMAAHVFGHMRQKEGVVRPRSEEYVQVFEGLGKWPDEDALSLIFNMLKLDPLVTYNTQLYNSLMIAWGATESPRRAEIFWEHIQNSIEGPNYNSLEIIFWVYGLLPWGDERANKLWRQLQDLEVDVPERVWVSYVACLAAQGHTQEVIKMCIEGCDGVGELQGESYGIIYNAFPNRDMKADFEAWVLGAVPEQWKGLQKKRKMKNYLGDKFFPSLTREFKA</sequence>
<name>A0AAD5RX04_9PEZI</name>
<dbReference type="AlphaFoldDB" id="A0AAD5RX04"/>
<evidence type="ECO:0000313" key="4">
    <source>
        <dbReference type="Proteomes" id="UP001201980"/>
    </source>
</evidence>
<accession>A0AAD5RX04</accession>
<evidence type="ECO:0000256" key="2">
    <source>
        <dbReference type="SAM" id="MobiDB-lite"/>
    </source>
</evidence>